<comment type="caution">
    <text evidence="2">The sequence shown here is derived from an EMBL/GenBank/DDBJ whole genome shotgun (WGS) entry which is preliminary data.</text>
</comment>
<reference evidence="2 4" key="1">
    <citation type="submission" date="2015-12" db="EMBL/GenBank/DDBJ databases">
        <title>Amycolatopsis regifaucium genome sequencing and assembly.</title>
        <authorList>
            <person name="Mayilraj S."/>
        </authorList>
    </citation>
    <scope>NUCLEOTIDE SEQUENCE [LARGE SCALE GENOMIC DNA]</scope>
    <source>
        <strain evidence="2 4">GY080</strain>
    </source>
</reference>
<name>A0A154MV50_9PSEU</name>
<reference evidence="3 5" key="2">
    <citation type="submission" date="2016-11" db="EMBL/GenBank/DDBJ databases">
        <title>Genome sequencing of Amycolatopsis regifaucium.</title>
        <authorList>
            <person name="Mayilraj S."/>
            <person name="Kaur N."/>
        </authorList>
    </citation>
    <scope>NUCLEOTIDE SEQUENCE [LARGE SCALE GENOMIC DNA]</scope>
    <source>
        <strain evidence="3 5">GY080</strain>
    </source>
</reference>
<gene>
    <name evidence="3" type="ORF">ATP06_0230620</name>
    <name evidence="2" type="ORF">AVL48_19885</name>
</gene>
<evidence type="ECO:0000313" key="4">
    <source>
        <dbReference type="Proteomes" id="UP000076321"/>
    </source>
</evidence>
<evidence type="ECO:0000313" key="3">
    <source>
        <dbReference type="EMBL" id="OKA04275.1"/>
    </source>
</evidence>
<organism evidence="2 4">
    <name type="scientific">Amycolatopsis regifaucium</name>
    <dbReference type="NCBI Taxonomy" id="546365"/>
    <lineage>
        <taxon>Bacteria</taxon>
        <taxon>Bacillati</taxon>
        <taxon>Actinomycetota</taxon>
        <taxon>Actinomycetes</taxon>
        <taxon>Pseudonocardiales</taxon>
        <taxon>Pseudonocardiaceae</taxon>
        <taxon>Amycolatopsis</taxon>
    </lineage>
</organism>
<feature type="chain" id="PRO_5010637252" evidence="1">
    <location>
        <begin position="24"/>
        <end position="337"/>
    </location>
</feature>
<keyword evidence="5" id="KW-1185">Reference proteome</keyword>
<evidence type="ECO:0000313" key="5">
    <source>
        <dbReference type="Proteomes" id="UP000186883"/>
    </source>
</evidence>
<dbReference type="EMBL" id="LOBU02000022">
    <property type="protein sequence ID" value="OKA04275.1"/>
    <property type="molecule type" value="Genomic_DNA"/>
</dbReference>
<dbReference type="SUPFAM" id="SSF48239">
    <property type="entry name" value="Terpenoid cyclases/Protein prenyltransferases"/>
    <property type="match status" value="1"/>
</dbReference>
<evidence type="ECO:0000313" key="2">
    <source>
        <dbReference type="EMBL" id="KZB88224.1"/>
    </source>
</evidence>
<dbReference type="InterPro" id="IPR008930">
    <property type="entry name" value="Terpenoid_cyclase/PrenylTrfase"/>
</dbReference>
<feature type="signal peptide" evidence="1">
    <location>
        <begin position="1"/>
        <end position="23"/>
    </location>
</feature>
<dbReference type="AlphaFoldDB" id="A0A154MV50"/>
<dbReference type="Proteomes" id="UP000186883">
    <property type="component" value="Unassembled WGS sequence"/>
</dbReference>
<dbReference type="Gene3D" id="1.50.10.20">
    <property type="match status" value="1"/>
</dbReference>
<protein>
    <submittedName>
        <fullName evidence="2">Peptidase</fullName>
    </submittedName>
</protein>
<keyword evidence="1" id="KW-0732">Signal</keyword>
<proteinExistence type="predicted"/>
<accession>A0A154MV50</accession>
<dbReference type="EMBL" id="LQCI01000002">
    <property type="protein sequence ID" value="KZB88224.1"/>
    <property type="molecule type" value="Genomic_DNA"/>
</dbReference>
<dbReference type="Proteomes" id="UP000076321">
    <property type="component" value="Unassembled WGS sequence"/>
</dbReference>
<evidence type="ECO:0000256" key="1">
    <source>
        <dbReference type="SAM" id="SignalP"/>
    </source>
</evidence>
<dbReference type="RefSeq" id="WP_061989628.1">
    <property type="nucleotide sequence ID" value="NZ_FOPQ01000004.1"/>
</dbReference>
<sequence length="337" mass="33690">MRRLVLAVAMLCGIGLVAAPAAAAVTPDKADAAAGWLARQLIDGERFEADFGGQKFPDQGLTIDAVFAFAAAGVSDTNAGKAIAWLAKPEITAGYVGSGNEAYAGAHAKLMLAAQIRGSNPSSFGGVDLTAGLLSLLTPSGRFSDRTEFGDYSNALSQSLALLALDRTPGGAPASAVTFLAGAQCADGGFPQNFGEATCTSDVDATATAVQALRATGDAVNAAEGTAWLVTKQHTNGGFGFGTNPPNANSTGLAAQALAGHRPAAAARARAFLRSLQTGCAGAAADRGAIAYDATGLNPSTAPRATAQAILGLARVPLSDLHGGGRPQAPVLSCPRV</sequence>